<sequence length="55" mass="5586">MGLGGISVTQLSDLTLLQQGSDTLVKIGNTELASLLGITSTSLTANNFTFSASVV</sequence>
<name>A0ABM7YXW8_NOSCO</name>
<organism evidence="1 2">
    <name type="scientific">Nostoc cf. commune SO-36</name>
    <dbReference type="NCBI Taxonomy" id="449208"/>
    <lineage>
        <taxon>Bacteria</taxon>
        <taxon>Bacillati</taxon>
        <taxon>Cyanobacteriota</taxon>
        <taxon>Cyanophyceae</taxon>
        <taxon>Nostocales</taxon>
        <taxon>Nostocaceae</taxon>
        <taxon>Nostoc</taxon>
    </lineage>
</organism>
<gene>
    <name evidence="1" type="ORF">ANSO36C_13010</name>
</gene>
<accession>A0ABM7YXW8</accession>
<evidence type="ECO:0000313" key="2">
    <source>
        <dbReference type="Proteomes" id="UP001055453"/>
    </source>
</evidence>
<evidence type="ECO:0000313" key="1">
    <source>
        <dbReference type="EMBL" id="BDI15499.1"/>
    </source>
</evidence>
<keyword evidence="2" id="KW-1185">Reference proteome</keyword>
<dbReference type="EMBL" id="AP025732">
    <property type="protein sequence ID" value="BDI15499.1"/>
    <property type="molecule type" value="Genomic_DNA"/>
</dbReference>
<protein>
    <submittedName>
        <fullName evidence="1">Uncharacterized protein</fullName>
    </submittedName>
</protein>
<proteinExistence type="predicted"/>
<reference evidence="1" key="1">
    <citation type="submission" date="2022-04" db="EMBL/GenBank/DDBJ databases">
        <title>Complete genome sequence of a cyanobacterium, Nostoc sp. SO-36, isolated in Antarctica.</title>
        <authorList>
            <person name="Kanesaki Y."/>
            <person name="Effendi D."/>
            <person name="Sakamoto T."/>
            <person name="Ohtani S."/>
            <person name="Awai K."/>
        </authorList>
    </citation>
    <scope>NUCLEOTIDE SEQUENCE</scope>
    <source>
        <strain evidence="1">SO-36</strain>
    </source>
</reference>
<dbReference type="Proteomes" id="UP001055453">
    <property type="component" value="Chromosome"/>
</dbReference>